<evidence type="ECO:0000256" key="1">
    <source>
        <dbReference type="SAM" id="MobiDB-lite"/>
    </source>
</evidence>
<protein>
    <submittedName>
        <fullName evidence="2">Uncharacterized protein</fullName>
    </submittedName>
</protein>
<sequence>MGFHLLGVRRARQAASKGEEVPKGNKLRRKLKLLKRTSVTKEQLKPKHHKRIATFKEKVHGTCLHEGRGKKQHETDADGHVEVGPPTKVYGRRKKRVKGIIRKENSVRKGVEGTNRMNSCHVGFDEDLKNNAGNMNIRRVGNQGEVPISMVSDFRAPDPKSLWMDEFKGESNVKAVLSTNRRGYGFNRLMEEEEMDKQRKLRFR</sequence>
<comment type="caution">
    <text evidence="2">The sequence shown here is derived from an EMBL/GenBank/DDBJ whole genome shotgun (WGS) entry which is preliminary data.</text>
</comment>
<evidence type="ECO:0000313" key="2">
    <source>
        <dbReference type="EMBL" id="RDX77756.1"/>
    </source>
</evidence>
<evidence type="ECO:0000313" key="3">
    <source>
        <dbReference type="Proteomes" id="UP000257109"/>
    </source>
</evidence>
<name>A0A371FHJ1_MUCPR</name>
<gene>
    <name evidence="2" type="ORF">CR513_42071</name>
</gene>
<proteinExistence type="predicted"/>
<accession>A0A371FHJ1</accession>
<keyword evidence="3" id="KW-1185">Reference proteome</keyword>
<organism evidence="2 3">
    <name type="scientific">Mucuna pruriens</name>
    <name type="common">Velvet bean</name>
    <name type="synonym">Dolichos pruriens</name>
    <dbReference type="NCBI Taxonomy" id="157652"/>
    <lineage>
        <taxon>Eukaryota</taxon>
        <taxon>Viridiplantae</taxon>
        <taxon>Streptophyta</taxon>
        <taxon>Embryophyta</taxon>
        <taxon>Tracheophyta</taxon>
        <taxon>Spermatophyta</taxon>
        <taxon>Magnoliopsida</taxon>
        <taxon>eudicotyledons</taxon>
        <taxon>Gunneridae</taxon>
        <taxon>Pentapetalae</taxon>
        <taxon>rosids</taxon>
        <taxon>fabids</taxon>
        <taxon>Fabales</taxon>
        <taxon>Fabaceae</taxon>
        <taxon>Papilionoideae</taxon>
        <taxon>50 kb inversion clade</taxon>
        <taxon>NPAAA clade</taxon>
        <taxon>indigoferoid/millettioid clade</taxon>
        <taxon>Phaseoleae</taxon>
        <taxon>Mucuna</taxon>
    </lineage>
</organism>
<feature type="non-terminal residue" evidence="2">
    <location>
        <position position="1"/>
    </location>
</feature>
<feature type="compositionally biased region" description="Basic and acidic residues" evidence="1">
    <location>
        <begin position="66"/>
        <end position="81"/>
    </location>
</feature>
<reference evidence="2" key="1">
    <citation type="submission" date="2018-05" db="EMBL/GenBank/DDBJ databases">
        <title>Draft genome of Mucuna pruriens seed.</title>
        <authorList>
            <person name="Nnadi N.E."/>
            <person name="Vos R."/>
            <person name="Hasami M.H."/>
            <person name="Devisetty U.K."/>
            <person name="Aguiy J.C."/>
        </authorList>
    </citation>
    <scope>NUCLEOTIDE SEQUENCE [LARGE SCALE GENOMIC DNA]</scope>
    <source>
        <strain evidence="2">JCA_2017</strain>
    </source>
</reference>
<dbReference type="AlphaFoldDB" id="A0A371FHJ1"/>
<feature type="region of interest" description="Disordered" evidence="1">
    <location>
        <begin position="66"/>
        <end position="86"/>
    </location>
</feature>
<dbReference type="EMBL" id="QJKJ01009084">
    <property type="protein sequence ID" value="RDX77756.1"/>
    <property type="molecule type" value="Genomic_DNA"/>
</dbReference>
<dbReference type="Proteomes" id="UP000257109">
    <property type="component" value="Unassembled WGS sequence"/>
</dbReference>